<dbReference type="Gene3D" id="3.30.70.1290">
    <property type="entry name" value="Transposase IS200-like"/>
    <property type="match status" value="1"/>
</dbReference>
<feature type="domain" description="Transposase IS200-like" evidence="1">
    <location>
        <begin position="11"/>
        <end position="128"/>
    </location>
</feature>
<evidence type="ECO:0000313" key="3">
    <source>
        <dbReference type="Proteomes" id="UP000320781"/>
    </source>
</evidence>
<dbReference type="NCBIfam" id="NF033573">
    <property type="entry name" value="transpos_IS200"/>
    <property type="match status" value="1"/>
</dbReference>
<organism evidence="2 3">
    <name type="scientific">Aerophobetes bacterium</name>
    <dbReference type="NCBI Taxonomy" id="2030807"/>
    <lineage>
        <taxon>Bacteria</taxon>
        <taxon>Candidatus Aerophobota</taxon>
    </lineage>
</organism>
<proteinExistence type="predicted"/>
<name>A0A523QKN7_UNCAE</name>
<comment type="caution">
    <text evidence="2">The sequence shown here is derived from an EMBL/GenBank/DDBJ whole genome shotgun (WGS) entry which is preliminary data.</text>
</comment>
<sequence length="131" mass="15012">MYQPETIRHSVHNLSYHMVWIPKYRKPILKKDVAMALRRATGEIAKKHKYKVLALEVMPDHLHLFLSAGANEAPATIVKKLKGALARKIFKEFPQLRQNVQGHLWAPSYYVSTGDVSTGAIEKYIEQCQDL</sequence>
<dbReference type="EMBL" id="SOKU01000112">
    <property type="protein sequence ID" value="TES86289.1"/>
    <property type="molecule type" value="Genomic_DNA"/>
</dbReference>
<gene>
    <name evidence="2" type="primary">tnpA</name>
    <name evidence="2" type="ORF">E3J95_02325</name>
</gene>
<dbReference type="PANTHER" id="PTHR33360:SF2">
    <property type="entry name" value="TRANSPOSASE FOR INSERTION SEQUENCE ELEMENT IS200"/>
    <property type="match status" value="1"/>
</dbReference>
<dbReference type="GO" id="GO:0003677">
    <property type="term" value="F:DNA binding"/>
    <property type="evidence" value="ECO:0007669"/>
    <property type="project" value="InterPro"/>
</dbReference>
<dbReference type="PANTHER" id="PTHR33360">
    <property type="entry name" value="TRANSPOSASE FOR INSERTION SEQUENCE ELEMENT IS200"/>
    <property type="match status" value="1"/>
</dbReference>
<dbReference type="GO" id="GO:0004803">
    <property type="term" value="F:transposase activity"/>
    <property type="evidence" value="ECO:0007669"/>
    <property type="project" value="InterPro"/>
</dbReference>
<protein>
    <submittedName>
        <fullName evidence="2">IS200/IS605 family transposase</fullName>
    </submittedName>
</protein>
<dbReference type="AlphaFoldDB" id="A0A523QKN7"/>
<dbReference type="GO" id="GO:0006313">
    <property type="term" value="P:DNA transposition"/>
    <property type="evidence" value="ECO:0007669"/>
    <property type="project" value="InterPro"/>
</dbReference>
<dbReference type="SMART" id="SM01321">
    <property type="entry name" value="Y1_Tnp"/>
    <property type="match status" value="1"/>
</dbReference>
<accession>A0A523QKN7</accession>
<dbReference type="InterPro" id="IPR002686">
    <property type="entry name" value="Transposase_17"/>
</dbReference>
<dbReference type="SUPFAM" id="SSF143422">
    <property type="entry name" value="Transposase IS200-like"/>
    <property type="match status" value="1"/>
</dbReference>
<dbReference type="InterPro" id="IPR036515">
    <property type="entry name" value="Transposase_17_sf"/>
</dbReference>
<evidence type="ECO:0000259" key="1">
    <source>
        <dbReference type="SMART" id="SM01321"/>
    </source>
</evidence>
<reference evidence="2 3" key="1">
    <citation type="submission" date="2019-03" db="EMBL/GenBank/DDBJ databases">
        <title>Metabolic potential of uncultured bacteria and archaea associated with petroleum seepage in deep-sea sediments.</title>
        <authorList>
            <person name="Dong X."/>
            <person name="Hubert C."/>
        </authorList>
    </citation>
    <scope>NUCLEOTIDE SEQUENCE [LARGE SCALE GENOMIC DNA]</scope>
    <source>
        <strain evidence="2">E44_bin92</strain>
    </source>
</reference>
<dbReference type="Proteomes" id="UP000320781">
    <property type="component" value="Unassembled WGS sequence"/>
</dbReference>
<dbReference type="Pfam" id="PF01797">
    <property type="entry name" value="Y1_Tnp"/>
    <property type="match status" value="1"/>
</dbReference>
<evidence type="ECO:0000313" key="2">
    <source>
        <dbReference type="EMBL" id="TES86289.1"/>
    </source>
</evidence>